<reference evidence="2 3" key="1">
    <citation type="submission" date="2019-03" db="EMBL/GenBank/DDBJ databases">
        <title>The genome sequence of a newly discovered highly antifungal drug resistant Aspergillus species, Aspergillus tanneri NIH 1004.</title>
        <authorList>
            <person name="Mounaud S."/>
            <person name="Singh I."/>
            <person name="Joardar V."/>
            <person name="Pakala S."/>
            <person name="Pakala S."/>
            <person name="Venepally P."/>
            <person name="Hoover J."/>
            <person name="Nierman W."/>
            <person name="Chung J."/>
            <person name="Losada L."/>
        </authorList>
    </citation>
    <scope>NUCLEOTIDE SEQUENCE [LARGE SCALE GENOMIC DNA]</scope>
    <source>
        <strain evidence="2 3">NIH1004</strain>
    </source>
</reference>
<protein>
    <submittedName>
        <fullName evidence="2">Uncharacterized protein</fullName>
    </submittedName>
</protein>
<keyword evidence="3" id="KW-1185">Reference proteome</keyword>
<accession>A0A4V3UNP8</accession>
<dbReference type="AlphaFoldDB" id="A0A4V3UNP8"/>
<feature type="region of interest" description="Disordered" evidence="1">
    <location>
        <begin position="73"/>
        <end position="93"/>
    </location>
</feature>
<evidence type="ECO:0000313" key="2">
    <source>
        <dbReference type="EMBL" id="THC92014.1"/>
    </source>
</evidence>
<evidence type="ECO:0000313" key="3">
    <source>
        <dbReference type="Proteomes" id="UP000308092"/>
    </source>
</evidence>
<evidence type="ECO:0000256" key="1">
    <source>
        <dbReference type="SAM" id="MobiDB-lite"/>
    </source>
</evidence>
<comment type="caution">
    <text evidence="2">The sequence shown here is derived from an EMBL/GenBank/DDBJ whole genome shotgun (WGS) entry which is preliminary data.</text>
</comment>
<feature type="region of interest" description="Disordered" evidence="1">
    <location>
        <begin position="12"/>
        <end position="33"/>
    </location>
</feature>
<feature type="compositionally biased region" description="Polar residues" evidence="1">
    <location>
        <begin position="73"/>
        <end position="82"/>
    </location>
</feature>
<proteinExistence type="predicted"/>
<sequence length="93" mass="10297">MGYIAIPAGVMRDGTGRTNGVSRDSDGGKVDTNVVHKDGRLEKIECDGMDSFDEDEQRRRVVWLGWHTIGTPTDWGSTTTPSRKIEPMSAKFL</sequence>
<feature type="compositionally biased region" description="Basic and acidic residues" evidence="1">
    <location>
        <begin position="23"/>
        <end position="33"/>
    </location>
</feature>
<organism evidence="2 3">
    <name type="scientific">Aspergillus tanneri</name>
    <dbReference type="NCBI Taxonomy" id="1220188"/>
    <lineage>
        <taxon>Eukaryota</taxon>
        <taxon>Fungi</taxon>
        <taxon>Dikarya</taxon>
        <taxon>Ascomycota</taxon>
        <taxon>Pezizomycotina</taxon>
        <taxon>Eurotiomycetes</taxon>
        <taxon>Eurotiomycetidae</taxon>
        <taxon>Eurotiales</taxon>
        <taxon>Aspergillaceae</taxon>
        <taxon>Aspergillus</taxon>
        <taxon>Aspergillus subgen. Circumdati</taxon>
    </lineage>
</organism>
<gene>
    <name evidence="2" type="ORF">EYZ11_008513</name>
</gene>
<dbReference type="EMBL" id="SOSA01000365">
    <property type="protein sequence ID" value="THC92014.1"/>
    <property type="molecule type" value="Genomic_DNA"/>
</dbReference>
<name>A0A4V3UNP8_9EURO</name>
<dbReference type="Proteomes" id="UP000308092">
    <property type="component" value="Unassembled WGS sequence"/>
</dbReference>
<dbReference type="VEuPathDB" id="FungiDB:EYZ11_008513"/>